<dbReference type="KEGG" id="mtim:DIR46_23525"/>
<dbReference type="AlphaFoldDB" id="A0A2S2DP38"/>
<dbReference type="OrthoDB" id="8770768at2"/>
<keyword evidence="3" id="KW-1185">Reference proteome</keyword>
<evidence type="ECO:0000256" key="1">
    <source>
        <dbReference type="SAM" id="SignalP"/>
    </source>
</evidence>
<gene>
    <name evidence="2" type="ORF">DIR46_23525</name>
</gene>
<accession>A0A2S2DP38</accession>
<name>A0A2S2DP38_9BURK</name>
<dbReference type="Pfam" id="PF13557">
    <property type="entry name" value="Phenol_MetA_deg"/>
    <property type="match status" value="1"/>
</dbReference>
<proteinExistence type="predicted"/>
<dbReference type="Proteomes" id="UP000245820">
    <property type="component" value="Chromosome"/>
</dbReference>
<dbReference type="InterPro" id="IPR025737">
    <property type="entry name" value="FApF"/>
</dbReference>
<keyword evidence="1" id="KW-0732">Signal</keyword>
<evidence type="ECO:0000313" key="2">
    <source>
        <dbReference type="EMBL" id="AWL07101.1"/>
    </source>
</evidence>
<feature type="signal peptide" evidence="1">
    <location>
        <begin position="1"/>
        <end position="47"/>
    </location>
</feature>
<dbReference type="EMBL" id="CP029343">
    <property type="protein sequence ID" value="AWL07101.1"/>
    <property type="molecule type" value="Genomic_DNA"/>
</dbReference>
<protein>
    <submittedName>
        <fullName evidence="2">Transporter</fullName>
    </submittedName>
</protein>
<evidence type="ECO:0000313" key="3">
    <source>
        <dbReference type="Proteomes" id="UP000245820"/>
    </source>
</evidence>
<organism evidence="2 3">
    <name type="scientific">Massilia oculi</name>
    <dbReference type="NCBI Taxonomy" id="945844"/>
    <lineage>
        <taxon>Bacteria</taxon>
        <taxon>Pseudomonadati</taxon>
        <taxon>Pseudomonadota</taxon>
        <taxon>Betaproteobacteria</taxon>
        <taxon>Burkholderiales</taxon>
        <taxon>Oxalobacteraceae</taxon>
        <taxon>Telluria group</taxon>
        <taxon>Massilia</taxon>
    </lineage>
</organism>
<reference evidence="2 3" key="1">
    <citation type="submission" date="2018-05" db="EMBL/GenBank/DDBJ databases">
        <title>Complete genome sequence of Massilia oculi sp. nov. CCUG 43427T (=DSM 26321T), the type strain of M. oculi, and comparison with genome sequences of other Massilia strains.</title>
        <authorList>
            <person name="Zhu B."/>
        </authorList>
    </citation>
    <scope>NUCLEOTIDE SEQUENCE [LARGE SCALE GENOMIC DNA]</scope>
    <source>
        <strain evidence="2 3">CCUG 43427</strain>
    </source>
</reference>
<sequence length="290" mass="30856">MAGSAFACHVHSCPSNRMIFPPPPPLTCLRRQAALLMLACGAQFAHADDGDAINPDRPNVANSSQVVGDGRLQLEIGVNWDRQRNDDLHVRSLSTPALLRIGVGDTTELRVETEGRSIEHERDPATRAHTTTAGWNAASVGFKRRFADGEGVHPALGLIGTVALPSGSSALRVKGVLPQLVLAAEWELPKGWSLAVTPGVGADVDDEGARYRYGILAASLGKKFTERLQGFLEVAAPQIASASHGGDRVQADAGVSWRLNRNCQVDAMVVRGLNGHTPDLGLAFGLSVRR</sequence>
<feature type="chain" id="PRO_5015753466" evidence="1">
    <location>
        <begin position="48"/>
        <end position="290"/>
    </location>
</feature>